<protein>
    <submittedName>
        <fullName evidence="1">Uncharacterized protein</fullName>
    </submittedName>
</protein>
<comment type="caution">
    <text evidence="1">The sequence shown here is derived from an EMBL/GenBank/DDBJ whole genome shotgun (WGS) entry which is preliminary data.</text>
</comment>
<reference evidence="1" key="2">
    <citation type="submission" date="2020-05" db="EMBL/GenBank/DDBJ databases">
        <authorList>
            <person name="Kim H.-S."/>
            <person name="Proctor R.H."/>
            <person name="Brown D.W."/>
        </authorList>
    </citation>
    <scope>NUCLEOTIDE SEQUENCE</scope>
    <source>
        <strain evidence="1">NRRL 45417</strain>
    </source>
</reference>
<gene>
    <name evidence="1" type="ORF">FGADI_2742</name>
</gene>
<dbReference type="EMBL" id="JABFAI010000060">
    <property type="protein sequence ID" value="KAF4957913.1"/>
    <property type="molecule type" value="Genomic_DNA"/>
</dbReference>
<dbReference type="OrthoDB" id="5095999at2759"/>
<dbReference type="Proteomes" id="UP000604273">
    <property type="component" value="Unassembled WGS sequence"/>
</dbReference>
<evidence type="ECO:0000313" key="1">
    <source>
        <dbReference type="EMBL" id="KAF4957913.1"/>
    </source>
</evidence>
<organism evidence="1 2">
    <name type="scientific">Fusarium gaditjirri</name>
    <dbReference type="NCBI Taxonomy" id="282569"/>
    <lineage>
        <taxon>Eukaryota</taxon>
        <taxon>Fungi</taxon>
        <taxon>Dikarya</taxon>
        <taxon>Ascomycota</taxon>
        <taxon>Pezizomycotina</taxon>
        <taxon>Sordariomycetes</taxon>
        <taxon>Hypocreomycetidae</taxon>
        <taxon>Hypocreales</taxon>
        <taxon>Nectriaceae</taxon>
        <taxon>Fusarium</taxon>
        <taxon>Fusarium nisikadoi species complex</taxon>
    </lineage>
</organism>
<proteinExistence type="predicted"/>
<accession>A0A8H4TH49</accession>
<evidence type="ECO:0000313" key="2">
    <source>
        <dbReference type="Proteomes" id="UP000604273"/>
    </source>
</evidence>
<reference evidence="1" key="1">
    <citation type="journal article" date="2020" name="BMC Genomics">
        <title>Correction to: Identification and distribution of gene clusters required for synthesis of sphingolipid metabolism inhibitors in diverse species of the filamentous fungus Fusarium.</title>
        <authorList>
            <person name="Kim H.S."/>
            <person name="Lohmar J.M."/>
            <person name="Busman M."/>
            <person name="Brown D.W."/>
            <person name="Naumann T.A."/>
            <person name="Divon H.H."/>
            <person name="Lysoe E."/>
            <person name="Uhlig S."/>
            <person name="Proctor R.H."/>
        </authorList>
    </citation>
    <scope>NUCLEOTIDE SEQUENCE</scope>
    <source>
        <strain evidence="1">NRRL 45417</strain>
    </source>
</reference>
<sequence length="217" mass="24559">MHGLAAYIPLREDVPTQPDFGKIFTFACNLIHPSSLSRIKAGHVDLFEDGRLLKVDDMIKRRQEQFLPFCLLVDIFHPVKAQTGVLPPSSLALPDWAVQQALRKIRLCYRAGPFLFQEDPLKSLNVARAEDAPAAGAGIHVPVLPYGKWSWLQPYIVDGDKEYWGRDVDKAETKGSVLEDRKYPFTMADGILKSTESLLHEAWSFGQDMRHGERLFL</sequence>
<name>A0A8H4TH49_9HYPO</name>
<keyword evidence="2" id="KW-1185">Reference proteome</keyword>
<dbReference type="AlphaFoldDB" id="A0A8H4TH49"/>